<dbReference type="SUPFAM" id="SSF50978">
    <property type="entry name" value="WD40 repeat-like"/>
    <property type="match status" value="1"/>
</dbReference>
<evidence type="ECO:0000313" key="2">
    <source>
        <dbReference type="EMBL" id="TID14185.1"/>
    </source>
</evidence>
<keyword evidence="3" id="KW-1185">Reference proteome</keyword>
<evidence type="ECO:0000313" key="3">
    <source>
        <dbReference type="Proteomes" id="UP000298493"/>
    </source>
</evidence>
<proteinExistence type="predicted"/>
<sequence length="605" mass="66316">MALKGGLYASGRTEGISQATLDLPYRVYTSQDFSLPSINASTVIVVGHSSGLTIIWRGGRPFSNQPSDLHPYEPKEEDVRFSPAFQQPIVHRLDIHLSVAVTSLSLCALPRCDDSDGDDDDDEPPIIIAAACSDNRIRVLKVPSTPIAGEDECDASSIPTAIIFSRGRPISTSIKWTRKEGKGPEDDTGSPARDLDLLVAACSDGAFGKLSVTRIPADFVSQASVTYLPFLNQVLKRFAKKLSFSPYLYPSPRHTEILVCFSSGSISIFDPFAASSEDSIPGSWLVTLTPGFTLPPEPVEDAPDTAQRHQILDAEWVAGGRGIMAVLENRQWGIWDRYDTSDKSFDFTGYLKWSRAGTKFEKSQNPLGPVNRLRLEMAVQLDQQQPVQAPNGPSRGGITVTPFRTPLPRGYDEWVCIWFNDAIYTIPNLRQFREAISSLYDIREYAGFNPLGQRVSGAHMVLSFDPVCVHYDLVISTDTRLHLCAPEPSRLDIVNAREEAKEQEDEEIRASARANRALLAQGVLGLGGIDDTLDSMASTTLLSASASANKSKGWHAGSVQMASSPVKKLSWGKNRTKDFYMNESLGESASRARGQNKGKGKKIFL</sequence>
<dbReference type="EMBL" id="SNSC02000023">
    <property type="protein sequence ID" value="TID14185.1"/>
    <property type="molecule type" value="Genomic_DNA"/>
</dbReference>
<dbReference type="AlphaFoldDB" id="A0A4Z1NTX6"/>
<reference evidence="2 3" key="1">
    <citation type="submission" date="2019-04" db="EMBL/GenBank/DDBJ databases">
        <title>High contiguity whole genome sequence and gene annotation resource for two Venturia nashicola isolates.</title>
        <authorList>
            <person name="Prokchorchik M."/>
            <person name="Won K."/>
            <person name="Lee Y."/>
            <person name="Choi E.D."/>
            <person name="Segonzac C."/>
            <person name="Sohn K.H."/>
        </authorList>
    </citation>
    <scope>NUCLEOTIDE SEQUENCE [LARGE SCALE GENOMIC DNA]</scope>
    <source>
        <strain evidence="2 3">PRI2</strain>
    </source>
</reference>
<dbReference type="Proteomes" id="UP000298493">
    <property type="component" value="Unassembled WGS sequence"/>
</dbReference>
<gene>
    <name evidence="2" type="ORF">E6O75_ATG09264</name>
</gene>
<comment type="caution">
    <text evidence="2">The sequence shown here is derived from an EMBL/GenBank/DDBJ whole genome shotgun (WGS) entry which is preliminary data.</text>
</comment>
<dbReference type="InterPro" id="IPR036322">
    <property type="entry name" value="WD40_repeat_dom_sf"/>
</dbReference>
<dbReference type="STRING" id="86259.A0A4Z1NTX6"/>
<organism evidence="2 3">
    <name type="scientific">Venturia nashicola</name>
    <dbReference type="NCBI Taxonomy" id="86259"/>
    <lineage>
        <taxon>Eukaryota</taxon>
        <taxon>Fungi</taxon>
        <taxon>Dikarya</taxon>
        <taxon>Ascomycota</taxon>
        <taxon>Pezizomycotina</taxon>
        <taxon>Dothideomycetes</taxon>
        <taxon>Pleosporomycetidae</taxon>
        <taxon>Venturiales</taxon>
        <taxon>Venturiaceae</taxon>
        <taxon>Venturia</taxon>
    </lineage>
</organism>
<feature type="compositionally biased region" description="Basic residues" evidence="1">
    <location>
        <begin position="594"/>
        <end position="605"/>
    </location>
</feature>
<evidence type="ECO:0000256" key="1">
    <source>
        <dbReference type="SAM" id="MobiDB-lite"/>
    </source>
</evidence>
<accession>A0A4Z1NTX6</accession>
<name>A0A4Z1NTX6_9PEZI</name>
<feature type="region of interest" description="Disordered" evidence="1">
    <location>
        <begin position="583"/>
        <end position="605"/>
    </location>
</feature>
<protein>
    <submittedName>
        <fullName evidence="2">Uncharacterized protein</fullName>
    </submittedName>
</protein>